<name>A0A371FLT5_MUCPR</name>
<accession>A0A371FLT5</accession>
<feature type="non-terminal residue" evidence="2">
    <location>
        <position position="146"/>
    </location>
</feature>
<feature type="non-terminal residue" evidence="2">
    <location>
        <position position="1"/>
    </location>
</feature>
<proteinExistence type="predicted"/>
<protein>
    <submittedName>
        <fullName evidence="2">Uncharacterized protein</fullName>
    </submittedName>
</protein>
<evidence type="ECO:0000313" key="2">
    <source>
        <dbReference type="EMBL" id="RDX79315.1"/>
    </source>
</evidence>
<organism evidence="2 3">
    <name type="scientific">Mucuna pruriens</name>
    <name type="common">Velvet bean</name>
    <name type="synonym">Dolichos pruriens</name>
    <dbReference type="NCBI Taxonomy" id="157652"/>
    <lineage>
        <taxon>Eukaryota</taxon>
        <taxon>Viridiplantae</taxon>
        <taxon>Streptophyta</taxon>
        <taxon>Embryophyta</taxon>
        <taxon>Tracheophyta</taxon>
        <taxon>Spermatophyta</taxon>
        <taxon>Magnoliopsida</taxon>
        <taxon>eudicotyledons</taxon>
        <taxon>Gunneridae</taxon>
        <taxon>Pentapetalae</taxon>
        <taxon>rosids</taxon>
        <taxon>fabids</taxon>
        <taxon>Fabales</taxon>
        <taxon>Fabaceae</taxon>
        <taxon>Papilionoideae</taxon>
        <taxon>50 kb inversion clade</taxon>
        <taxon>NPAAA clade</taxon>
        <taxon>indigoferoid/millettioid clade</taxon>
        <taxon>Phaseoleae</taxon>
        <taxon>Mucuna</taxon>
    </lineage>
</organism>
<evidence type="ECO:0000256" key="1">
    <source>
        <dbReference type="SAM" id="MobiDB-lite"/>
    </source>
</evidence>
<keyword evidence="3" id="KW-1185">Reference proteome</keyword>
<dbReference type="EMBL" id="QJKJ01008577">
    <property type="protein sequence ID" value="RDX79315.1"/>
    <property type="molecule type" value="Genomic_DNA"/>
</dbReference>
<feature type="region of interest" description="Disordered" evidence="1">
    <location>
        <begin position="85"/>
        <end position="113"/>
    </location>
</feature>
<gene>
    <name evidence="2" type="ORF">CR513_40274</name>
</gene>
<dbReference type="Proteomes" id="UP000257109">
    <property type="component" value="Unassembled WGS sequence"/>
</dbReference>
<comment type="caution">
    <text evidence="2">The sequence shown here is derived from an EMBL/GenBank/DDBJ whole genome shotgun (WGS) entry which is preliminary data.</text>
</comment>
<dbReference type="AlphaFoldDB" id="A0A371FLT5"/>
<sequence>MDEKSIVKCISNTLVTQTPYKPSSLCCSREIMSPTSVGFVQQKFPHLVGSKTLILTIWLLLGIRMIPPNASLLLPPRNNHGLLLHRESRTNQDRLQPNDRTLLPADHDSEPKEPNLLQTLRSASAKIDAWHIKETKSLKEASNSCR</sequence>
<reference evidence="2" key="1">
    <citation type="submission" date="2018-05" db="EMBL/GenBank/DDBJ databases">
        <title>Draft genome of Mucuna pruriens seed.</title>
        <authorList>
            <person name="Nnadi N.E."/>
            <person name="Vos R."/>
            <person name="Hasami M.H."/>
            <person name="Devisetty U.K."/>
            <person name="Aguiy J.C."/>
        </authorList>
    </citation>
    <scope>NUCLEOTIDE SEQUENCE [LARGE SCALE GENOMIC DNA]</scope>
    <source>
        <strain evidence="2">JCA_2017</strain>
    </source>
</reference>
<evidence type="ECO:0000313" key="3">
    <source>
        <dbReference type="Proteomes" id="UP000257109"/>
    </source>
</evidence>